<sequence length="507" mass="52622">MDAKAVAVSLSAPLPRCRVAGGNGPLACSASARRSRRCGYHHGAPRISLARPSSSARSFPAGRVYAMAAAAAPVKEQDLVFVAGATGKVGSRTVRELIKLGFRVRAAVRSKERASPLVQSVERLELGEGTAAASRLELVECDLEKQGEAGIKAAIGDAALVVCSIGASEKEILDVTGPYRIDYVATANLVRAAAKAGVEHFVLVTSLGTTRFGFPAALLNLFWGVLCWKKMAEEALVASGVPYTIVRPGGMERPTDAYKETHNLVVSPRDTYVGGLVSNLQVAELIACVAKNRRAAYCKVVEVVAETTAPLLPTEDLLARVPSDPGRAPPPAPASPAVVTEAPKESPPAAAAAPPPAAAPPAAAAAAAPAPVAAPPAPAPAPALAPAAAAKAERPLSPYAAYEGLKPPSSPTPSFSSGTTGQAVKESPPAPAPAPAPAARKRMTAILLRHRPPPPLRMRRLPPPPPRLQPSRRRRCWIPTPMAFLPPPPLPLLIQGARFHHTPGTKT</sequence>
<accession>F2CT28</accession>
<proteinExistence type="evidence at transcript level"/>
<dbReference type="InterPro" id="IPR044719">
    <property type="entry name" value="TIC62"/>
</dbReference>
<name>F2CT28_HORVV</name>
<reference evidence="7" key="1">
    <citation type="journal article" date="2011" name="Plant Physiol.">
        <title>Comprehensive sequence analysis of 24,783 barley full-length cDNAs derived from 12 clone libraries.</title>
        <authorList>
            <person name="Matsumoto T."/>
            <person name="Tanaka T."/>
            <person name="Sakai H."/>
            <person name="Amano N."/>
            <person name="Kanamori H."/>
            <person name="Kurita K."/>
            <person name="Kikuta A."/>
            <person name="Kamiya K."/>
            <person name="Yamamoto M."/>
            <person name="Ikawa H."/>
            <person name="Fujii N."/>
            <person name="Hori K."/>
            <person name="Itoh T."/>
            <person name="Sato K."/>
        </authorList>
    </citation>
    <scope>NUCLEOTIDE SEQUENCE</scope>
</reference>
<keyword evidence="4" id="KW-0809">Transit peptide</keyword>
<keyword evidence="3" id="KW-0934">Plastid</keyword>
<dbReference type="EMBL" id="AK354780">
    <property type="protein sequence ID" value="BAJ85999.1"/>
    <property type="molecule type" value="mRNA"/>
</dbReference>
<dbReference type="InterPro" id="IPR036291">
    <property type="entry name" value="NAD(P)-bd_dom_sf"/>
</dbReference>
<dbReference type="PANTHER" id="PTHR47285:SF1">
    <property type="entry name" value="PROTEIN TIC 62, CHLOROPLASTIC"/>
    <property type="match status" value="1"/>
</dbReference>
<protein>
    <submittedName>
        <fullName evidence="7">Predicted protein</fullName>
    </submittedName>
</protein>
<dbReference type="FunFam" id="3.40.50.720:FF:000499">
    <property type="entry name" value="Protein TIC 62, chloroplastic"/>
    <property type="match status" value="1"/>
</dbReference>
<evidence type="ECO:0000313" key="7">
    <source>
        <dbReference type="EMBL" id="BAJ85999.1"/>
    </source>
</evidence>
<evidence type="ECO:0000256" key="3">
    <source>
        <dbReference type="ARBA" id="ARBA00022640"/>
    </source>
</evidence>
<evidence type="ECO:0000256" key="4">
    <source>
        <dbReference type="ARBA" id="ARBA00022946"/>
    </source>
</evidence>
<dbReference type="GO" id="GO:0009507">
    <property type="term" value="C:chloroplast"/>
    <property type="evidence" value="ECO:0007669"/>
    <property type="project" value="UniProtKB-SubCell"/>
</dbReference>
<evidence type="ECO:0000256" key="2">
    <source>
        <dbReference type="ARBA" id="ARBA00022528"/>
    </source>
</evidence>
<keyword evidence="2" id="KW-0150">Chloroplast</keyword>
<dbReference type="Pfam" id="PF13460">
    <property type="entry name" value="NAD_binding_10"/>
    <property type="match status" value="1"/>
</dbReference>
<evidence type="ECO:0000259" key="6">
    <source>
        <dbReference type="Pfam" id="PF13460"/>
    </source>
</evidence>
<dbReference type="CDD" id="cd05243">
    <property type="entry name" value="SDR_a5"/>
    <property type="match status" value="1"/>
</dbReference>
<dbReference type="AlphaFoldDB" id="F2CT28"/>
<dbReference type="PANTHER" id="PTHR47285">
    <property type="entry name" value="PROTEIN TIC 62, CHLOROPLASTIC"/>
    <property type="match status" value="1"/>
</dbReference>
<evidence type="ECO:0000256" key="1">
    <source>
        <dbReference type="ARBA" id="ARBA00004229"/>
    </source>
</evidence>
<dbReference type="Gene3D" id="3.40.50.720">
    <property type="entry name" value="NAD(P)-binding Rossmann-like Domain"/>
    <property type="match status" value="1"/>
</dbReference>
<feature type="compositionally biased region" description="Low complexity" evidence="5">
    <location>
        <begin position="412"/>
        <end position="421"/>
    </location>
</feature>
<evidence type="ECO:0000256" key="5">
    <source>
        <dbReference type="SAM" id="MobiDB-lite"/>
    </source>
</evidence>
<feature type="region of interest" description="Disordered" evidence="5">
    <location>
        <begin position="400"/>
        <end position="474"/>
    </location>
</feature>
<feature type="compositionally biased region" description="Low complexity" evidence="5">
    <location>
        <begin position="335"/>
        <end position="352"/>
    </location>
</feature>
<feature type="compositionally biased region" description="Basic residues" evidence="5">
    <location>
        <begin position="439"/>
        <end position="460"/>
    </location>
</feature>
<organism evidence="7">
    <name type="scientific">Hordeum vulgare subsp. vulgare</name>
    <name type="common">Domesticated barley</name>
    <dbReference type="NCBI Taxonomy" id="112509"/>
    <lineage>
        <taxon>Eukaryota</taxon>
        <taxon>Viridiplantae</taxon>
        <taxon>Streptophyta</taxon>
        <taxon>Embryophyta</taxon>
        <taxon>Tracheophyta</taxon>
        <taxon>Spermatophyta</taxon>
        <taxon>Magnoliopsida</taxon>
        <taxon>Liliopsida</taxon>
        <taxon>Poales</taxon>
        <taxon>Poaceae</taxon>
        <taxon>BOP clade</taxon>
        <taxon>Pooideae</taxon>
        <taxon>Triticodae</taxon>
        <taxon>Triticeae</taxon>
        <taxon>Hordeinae</taxon>
        <taxon>Hordeum</taxon>
    </lineage>
</organism>
<dbReference type="SUPFAM" id="SSF51735">
    <property type="entry name" value="NAD(P)-binding Rossmann-fold domains"/>
    <property type="match status" value="1"/>
</dbReference>
<feature type="domain" description="NAD(P)-binding" evidence="6">
    <location>
        <begin position="84"/>
        <end position="291"/>
    </location>
</feature>
<dbReference type="PRINTS" id="PR01217">
    <property type="entry name" value="PRICHEXTENSN"/>
</dbReference>
<feature type="region of interest" description="Disordered" evidence="5">
    <location>
        <begin position="319"/>
        <end position="360"/>
    </location>
</feature>
<comment type="subcellular location">
    <subcellularLocation>
        <location evidence="1">Plastid</location>
        <location evidence="1">Chloroplast</location>
    </subcellularLocation>
</comment>
<dbReference type="InterPro" id="IPR016040">
    <property type="entry name" value="NAD(P)-bd_dom"/>
</dbReference>